<dbReference type="PANTHER" id="PTHR43963">
    <property type="entry name" value="CARBONYL REDUCTASE 1-RELATED"/>
    <property type="match status" value="1"/>
</dbReference>
<dbReference type="Proteomes" id="UP000051672">
    <property type="component" value="Unassembled WGS sequence"/>
</dbReference>
<comment type="similarity">
    <text evidence="1 4">Belongs to the short-chain dehydrogenases/reductases (SDR) family.</text>
</comment>
<dbReference type="STRING" id="1423727.FC34_GL001093"/>
<proteinExistence type="inferred from homology"/>
<dbReference type="EMBL" id="AYZQ01000002">
    <property type="protein sequence ID" value="KRM72109.1"/>
    <property type="molecule type" value="Genomic_DNA"/>
</dbReference>
<accession>A0A0R2AXP8</accession>
<name>A0A0R2AXP8_9LACO</name>
<evidence type="ECO:0000256" key="4">
    <source>
        <dbReference type="RuleBase" id="RU000363"/>
    </source>
</evidence>
<reference evidence="5 6" key="1">
    <citation type="journal article" date="2015" name="Genome Announc.">
        <title>Expanding the biotechnology potential of lactobacilli through comparative genomics of 213 strains and associated genera.</title>
        <authorList>
            <person name="Sun Z."/>
            <person name="Harris H.M."/>
            <person name="McCann A."/>
            <person name="Guo C."/>
            <person name="Argimon S."/>
            <person name="Zhang W."/>
            <person name="Yang X."/>
            <person name="Jeffery I.B."/>
            <person name="Cooney J.C."/>
            <person name="Kagawa T.F."/>
            <person name="Liu W."/>
            <person name="Song Y."/>
            <person name="Salvetti E."/>
            <person name="Wrobel A."/>
            <person name="Rasinkangas P."/>
            <person name="Parkhill J."/>
            <person name="Rea M.C."/>
            <person name="O'Sullivan O."/>
            <person name="Ritari J."/>
            <person name="Douillard F.P."/>
            <person name="Paul Ross R."/>
            <person name="Yang R."/>
            <person name="Briner A.E."/>
            <person name="Felis G.E."/>
            <person name="de Vos W.M."/>
            <person name="Barrangou R."/>
            <person name="Klaenhammer T.R."/>
            <person name="Caufield P.W."/>
            <person name="Cui Y."/>
            <person name="Zhang H."/>
            <person name="O'Toole P.W."/>
        </authorList>
    </citation>
    <scope>NUCLEOTIDE SEQUENCE [LARGE SCALE GENOMIC DNA]</scope>
    <source>
        <strain evidence="5 6">DSM 23927</strain>
    </source>
</reference>
<protein>
    <submittedName>
        <fullName evidence="5">Carbonyl reductase</fullName>
    </submittedName>
</protein>
<dbReference type="SUPFAM" id="SSF51735">
    <property type="entry name" value="NAD(P)-binding Rossmann-fold domains"/>
    <property type="match status" value="1"/>
</dbReference>
<organism evidence="5 6">
    <name type="scientific">Lacticaseibacillus brantae DSM 23927</name>
    <dbReference type="NCBI Taxonomy" id="1423727"/>
    <lineage>
        <taxon>Bacteria</taxon>
        <taxon>Bacillati</taxon>
        <taxon>Bacillota</taxon>
        <taxon>Bacilli</taxon>
        <taxon>Lactobacillales</taxon>
        <taxon>Lactobacillaceae</taxon>
        <taxon>Lacticaseibacillus</taxon>
    </lineage>
</organism>
<dbReference type="CDD" id="cd05324">
    <property type="entry name" value="carb_red_PTCR-like_SDR_c"/>
    <property type="match status" value="1"/>
</dbReference>
<dbReference type="PANTHER" id="PTHR43963:SF6">
    <property type="entry name" value="CHAIN DEHYDROGENASE FAMILY PROTEIN, PUTATIVE (AFU_ORTHOLOGUE AFUA_3G15350)-RELATED"/>
    <property type="match status" value="1"/>
</dbReference>
<keyword evidence="6" id="KW-1185">Reference proteome</keyword>
<dbReference type="Gene3D" id="3.40.50.720">
    <property type="entry name" value="NAD(P)-binding Rossmann-like Domain"/>
    <property type="match status" value="1"/>
</dbReference>
<dbReference type="InterPro" id="IPR036291">
    <property type="entry name" value="NAD(P)-bd_dom_sf"/>
</dbReference>
<dbReference type="PRINTS" id="PR00081">
    <property type="entry name" value="GDHRDH"/>
</dbReference>
<dbReference type="OrthoDB" id="5786478at2"/>
<dbReference type="RefSeq" id="WP_057894382.1">
    <property type="nucleotide sequence ID" value="NZ_AYZQ01000002.1"/>
</dbReference>
<keyword evidence="2" id="KW-0521">NADP</keyword>
<dbReference type="GO" id="GO:0016616">
    <property type="term" value="F:oxidoreductase activity, acting on the CH-OH group of donors, NAD or NADP as acceptor"/>
    <property type="evidence" value="ECO:0007669"/>
    <property type="project" value="InterPro"/>
</dbReference>
<keyword evidence="3" id="KW-0560">Oxidoreductase</keyword>
<dbReference type="InterPro" id="IPR045313">
    <property type="entry name" value="CBR1-like"/>
</dbReference>
<sequence length="251" mass="26818">MTNKIITLVTGANRGMGLEIVKELAEADQTVLLGSRDLTKGQAAADKLVAAGLDVEAIQLDITDPESISRAVELVGKQYGKLDILINNAGASFDHFQDPSILKLDVIRREFDLNVFGTIDVTQQFIPLLKQSDSAKIINISSMMGSLTEALNPESSVYNASSMGYQATKSAVNMFTVQLAKEFQRKAIPITVNAIDPGLVATEFGGTSADSALEYGAQPVEVGVARTVELATAPKNDITATFSNTHGKVNW</sequence>
<evidence type="ECO:0000313" key="6">
    <source>
        <dbReference type="Proteomes" id="UP000051672"/>
    </source>
</evidence>
<evidence type="ECO:0000256" key="2">
    <source>
        <dbReference type="ARBA" id="ARBA00022857"/>
    </source>
</evidence>
<dbReference type="Pfam" id="PF00106">
    <property type="entry name" value="adh_short"/>
    <property type="match status" value="1"/>
</dbReference>
<evidence type="ECO:0000256" key="1">
    <source>
        <dbReference type="ARBA" id="ARBA00006484"/>
    </source>
</evidence>
<evidence type="ECO:0000313" key="5">
    <source>
        <dbReference type="EMBL" id="KRM72109.1"/>
    </source>
</evidence>
<evidence type="ECO:0000256" key="3">
    <source>
        <dbReference type="ARBA" id="ARBA00023002"/>
    </source>
</evidence>
<comment type="caution">
    <text evidence="5">The sequence shown here is derived from an EMBL/GenBank/DDBJ whole genome shotgun (WGS) entry which is preliminary data.</text>
</comment>
<dbReference type="InterPro" id="IPR002347">
    <property type="entry name" value="SDR_fam"/>
</dbReference>
<dbReference type="PATRIC" id="fig|1423727.3.peg.1107"/>
<dbReference type="AlphaFoldDB" id="A0A0R2AXP8"/>
<dbReference type="PRINTS" id="PR00080">
    <property type="entry name" value="SDRFAMILY"/>
</dbReference>
<gene>
    <name evidence="5" type="ORF">FC34_GL001093</name>
</gene>